<keyword evidence="3" id="KW-0813">Transport</keyword>
<proteinExistence type="inferred from homology"/>
<dbReference type="InterPro" id="IPR006260">
    <property type="entry name" value="TonB/TolA_C"/>
</dbReference>
<comment type="similarity">
    <text evidence="2">Belongs to the TonB family.</text>
</comment>
<name>A0ABT3N6S9_9BACT</name>
<feature type="compositionally biased region" description="Basic and acidic residues" evidence="10">
    <location>
        <begin position="93"/>
        <end position="105"/>
    </location>
</feature>
<comment type="caution">
    <text evidence="12">The sequence shown here is derived from an EMBL/GenBank/DDBJ whole genome shotgun (WGS) entry which is preliminary data.</text>
</comment>
<evidence type="ECO:0000259" key="11">
    <source>
        <dbReference type="PROSITE" id="PS52015"/>
    </source>
</evidence>
<dbReference type="EMBL" id="JAPFPW010000001">
    <property type="protein sequence ID" value="MCW7752747.1"/>
    <property type="molecule type" value="Genomic_DNA"/>
</dbReference>
<evidence type="ECO:0000256" key="5">
    <source>
        <dbReference type="ARBA" id="ARBA00022519"/>
    </source>
</evidence>
<organism evidence="12 13">
    <name type="scientific">Desulfobotulus pelophilus</name>
    <dbReference type="NCBI Taxonomy" id="2823377"/>
    <lineage>
        <taxon>Bacteria</taxon>
        <taxon>Pseudomonadati</taxon>
        <taxon>Thermodesulfobacteriota</taxon>
        <taxon>Desulfobacteria</taxon>
        <taxon>Desulfobacterales</taxon>
        <taxon>Desulfobacteraceae</taxon>
        <taxon>Desulfobotulus</taxon>
    </lineage>
</organism>
<feature type="compositionally biased region" description="Low complexity" evidence="10">
    <location>
        <begin position="66"/>
        <end position="76"/>
    </location>
</feature>
<evidence type="ECO:0000256" key="3">
    <source>
        <dbReference type="ARBA" id="ARBA00022448"/>
    </source>
</evidence>
<dbReference type="InterPro" id="IPR051045">
    <property type="entry name" value="TonB-dependent_transducer"/>
</dbReference>
<dbReference type="PANTHER" id="PTHR33446:SF2">
    <property type="entry name" value="PROTEIN TONB"/>
    <property type="match status" value="1"/>
</dbReference>
<keyword evidence="6" id="KW-0812">Transmembrane</keyword>
<feature type="region of interest" description="Disordered" evidence="10">
    <location>
        <begin position="66"/>
        <end position="133"/>
    </location>
</feature>
<dbReference type="SUPFAM" id="SSF74653">
    <property type="entry name" value="TolA/TonB C-terminal domain"/>
    <property type="match status" value="1"/>
</dbReference>
<keyword evidence="8" id="KW-1133">Transmembrane helix</keyword>
<evidence type="ECO:0000256" key="6">
    <source>
        <dbReference type="ARBA" id="ARBA00022692"/>
    </source>
</evidence>
<evidence type="ECO:0000313" key="13">
    <source>
        <dbReference type="Proteomes" id="UP001209681"/>
    </source>
</evidence>
<comment type="subcellular location">
    <subcellularLocation>
        <location evidence="1">Cell inner membrane</location>
        <topology evidence="1">Single-pass membrane protein</topology>
        <orientation evidence="1">Periplasmic side</orientation>
    </subcellularLocation>
</comment>
<dbReference type="NCBIfam" id="TIGR01352">
    <property type="entry name" value="tonB_Cterm"/>
    <property type="match status" value="1"/>
</dbReference>
<dbReference type="Gene3D" id="3.30.1150.10">
    <property type="match status" value="1"/>
</dbReference>
<keyword evidence="13" id="KW-1185">Reference proteome</keyword>
<keyword evidence="5" id="KW-0997">Cell inner membrane</keyword>
<evidence type="ECO:0000313" key="12">
    <source>
        <dbReference type="EMBL" id="MCW7752747.1"/>
    </source>
</evidence>
<evidence type="ECO:0000256" key="4">
    <source>
        <dbReference type="ARBA" id="ARBA00022475"/>
    </source>
</evidence>
<evidence type="ECO:0000256" key="9">
    <source>
        <dbReference type="ARBA" id="ARBA00023136"/>
    </source>
</evidence>
<keyword evidence="9" id="KW-0472">Membrane</keyword>
<evidence type="ECO:0000256" key="10">
    <source>
        <dbReference type="SAM" id="MobiDB-lite"/>
    </source>
</evidence>
<reference evidence="12 13" key="1">
    <citation type="submission" date="2022-11" db="EMBL/GenBank/DDBJ databases">
        <title>Desulfobotulus tamanensis H1 sp. nov. - anaerobic, alkaliphilic, sulphate reducing bacterium isolated from terrestrial mud volcano.</title>
        <authorList>
            <person name="Frolova A."/>
            <person name="Merkel A.Y."/>
            <person name="Slobodkin A.I."/>
        </authorList>
    </citation>
    <scope>NUCLEOTIDE SEQUENCE [LARGE SCALE GENOMIC DNA]</scope>
    <source>
        <strain evidence="12 13">H1</strain>
    </source>
</reference>
<dbReference type="InterPro" id="IPR037682">
    <property type="entry name" value="TonB_C"/>
</dbReference>
<protein>
    <submittedName>
        <fullName evidence="12">TonB family protein</fullName>
    </submittedName>
</protein>
<dbReference type="Proteomes" id="UP001209681">
    <property type="component" value="Unassembled WGS sequence"/>
</dbReference>
<accession>A0ABT3N6S9</accession>
<gene>
    <name evidence="12" type="ORF">OOT00_01955</name>
</gene>
<dbReference type="RefSeq" id="WP_265423607.1">
    <property type="nucleotide sequence ID" value="NZ_JAPFPW010000001.1"/>
</dbReference>
<evidence type="ECO:0000256" key="8">
    <source>
        <dbReference type="ARBA" id="ARBA00022989"/>
    </source>
</evidence>
<dbReference type="PROSITE" id="PS52015">
    <property type="entry name" value="TONB_CTD"/>
    <property type="match status" value="1"/>
</dbReference>
<evidence type="ECO:0000256" key="1">
    <source>
        <dbReference type="ARBA" id="ARBA00004383"/>
    </source>
</evidence>
<dbReference type="PROSITE" id="PS51257">
    <property type="entry name" value="PROKAR_LIPOPROTEIN"/>
    <property type="match status" value="1"/>
</dbReference>
<sequence length="287" mass="31463">MKTAVQMAAMENRFGFFLLISALTHLVFLGCMVVFPRFLSLSVSQTMTPMLVDLVAPVSSPSVVPEEVPQTRAAADPAPPQPQASSRQTSSLEKIHVPMAEKKPEVVTPRSEPVSVPVKRPQSSQRTRPPADEMNRNLLETAMEDIARQVEEGASRSLQRAFQDLERDVAERSRRQGRAGAGSEGLRGEAAGRVLDLYIAQAAHRVQQNWAYAGAGRSTEGAVVVFQITRDGRVRNLTVTQSSGNRLIDESARRAILKAEPFSVFPDTLPDDRIAIGFRFTDKGVDL</sequence>
<keyword evidence="7" id="KW-0653">Protein transport</keyword>
<keyword evidence="4" id="KW-1003">Cell membrane</keyword>
<dbReference type="PANTHER" id="PTHR33446">
    <property type="entry name" value="PROTEIN TONB-RELATED"/>
    <property type="match status" value="1"/>
</dbReference>
<evidence type="ECO:0000256" key="2">
    <source>
        <dbReference type="ARBA" id="ARBA00006555"/>
    </source>
</evidence>
<evidence type="ECO:0000256" key="7">
    <source>
        <dbReference type="ARBA" id="ARBA00022927"/>
    </source>
</evidence>
<dbReference type="Pfam" id="PF13103">
    <property type="entry name" value="TonB_2"/>
    <property type="match status" value="1"/>
</dbReference>
<feature type="domain" description="TonB C-terminal" evidence="11">
    <location>
        <begin position="194"/>
        <end position="287"/>
    </location>
</feature>